<dbReference type="AlphaFoldDB" id="A0A7T4QZU2"/>
<evidence type="ECO:0000256" key="3">
    <source>
        <dbReference type="ARBA" id="ARBA00023004"/>
    </source>
</evidence>
<dbReference type="GO" id="GO:0020037">
    <property type="term" value="F:heme binding"/>
    <property type="evidence" value="ECO:0007669"/>
    <property type="project" value="InterPro"/>
</dbReference>
<dbReference type="Gene3D" id="1.10.760.10">
    <property type="entry name" value="Cytochrome c-like domain"/>
    <property type="match status" value="1"/>
</dbReference>
<evidence type="ECO:0000256" key="6">
    <source>
        <dbReference type="SAM" id="SignalP"/>
    </source>
</evidence>
<feature type="chain" id="PRO_5032287451" description="Cytochrome c domain-containing protein" evidence="6">
    <location>
        <begin position="25"/>
        <end position="724"/>
    </location>
</feature>
<dbReference type="EMBL" id="CP066167">
    <property type="protein sequence ID" value="QQD17848.1"/>
    <property type="molecule type" value="Genomic_DNA"/>
</dbReference>
<evidence type="ECO:0000256" key="4">
    <source>
        <dbReference type="PROSITE-ProRule" id="PRU00433"/>
    </source>
</evidence>
<organism evidence="8 9">
    <name type="scientific">Spongiibacter nanhainus</name>
    <dbReference type="NCBI Taxonomy" id="2794344"/>
    <lineage>
        <taxon>Bacteria</taxon>
        <taxon>Pseudomonadati</taxon>
        <taxon>Pseudomonadota</taxon>
        <taxon>Gammaproteobacteria</taxon>
        <taxon>Cellvibrionales</taxon>
        <taxon>Spongiibacteraceae</taxon>
        <taxon>Spongiibacter</taxon>
    </lineage>
</organism>
<dbReference type="InterPro" id="IPR036909">
    <property type="entry name" value="Cyt_c-like_dom_sf"/>
</dbReference>
<keyword evidence="2 4" id="KW-0479">Metal-binding</keyword>
<evidence type="ECO:0000256" key="5">
    <source>
        <dbReference type="SAM" id="MobiDB-lite"/>
    </source>
</evidence>
<gene>
    <name evidence="8" type="ORF">I6N98_16130</name>
</gene>
<evidence type="ECO:0000313" key="9">
    <source>
        <dbReference type="Proteomes" id="UP000596063"/>
    </source>
</evidence>
<sequence>MALQRSFRLSALSAALVVLLSACGGSSGNVNSGPGSDPGGTNDTVGSGDQANNPDAGNTDSGSGVANEPALLGSKRGGHVWAEYCADQPDHAVLPVDPRELVNSSVDNGKAVVFNIEWETCFINDEIRPSTCGEYRELHERGRLIGRGQGEPGTAHMFSGSTIDYLDFGDPSTLGNGGSLFTIAAEDYNNVWQTWTGYIAAPQLPTRPENFDELVAERYGSVLPEERNPYPLPGEDPNQTNGGSGQLPVALTQLREPDGTWTGQIGVKLCSFCHDGGVDAANGELGPIYGGAGTIGDFTVAFRDFAAASLSPTFGILSGLVTVAANRGTGAIDQFQVGFIVFNGGTLEEFANDKTLFSGAIGNIKSPAWWNMGSRVHKFHGATLSMDSSRIDMAAYYPLSGSDDAVAWVDGASYPFQIWAESLKAPEYPGPINEDLAKQGAILFHAKNLWASNLNNPAPQPEQLGNGSCASCHGAYSPKYVNDPQYLDDPRLEGIAANVVRMDVIRTDPTYAEAQQSLRSRDGSINEGIKNNVFTQCGLGAAGDTPNNSPIMLAPPLYGVWASAPYFHNASVPNIWGVLDPDNERPNIWERVSKPAPQGLEGRVVMGFDTNFERAYDQQKLGWRYKELDCVSGFPATQPLLNCNPISPDAPSLQDILGALYQEVALLWNLPIDELANIPLTDQQIETRKVFNTNIYSQGNQGHDFTGVLTDAERRAIIEYLKTL</sequence>
<dbReference type="GO" id="GO:0046872">
    <property type="term" value="F:metal ion binding"/>
    <property type="evidence" value="ECO:0007669"/>
    <property type="project" value="UniProtKB-KW"/>
</dbReference>
<dbReference type="GO" id="GO:0009055">
    <property type="term" value="F:electron transfer activity"/>
    <property type="evidence" value="ECO:0007669"/>
    <property type="project" value="InterPro"/>
</dbReference>
<evidence type="ECO:0000313" key="8">
    <source>
        <dbReference type="EMBL" id="QQD17848.1"/>
    </source>
</evidence>
<keyword evidence="9" id="KW-1185">Reference proteome</keyword>
<keyword evidence="3 4" id="KW-0408">Iron</keyword>
<evidence type="ECO:0000256" key="2">
    <source>
        <dbReference type="ARBA" id="ARBA00022723"/>
    </source>
</evidence>
<keyword evidence="6" id="KW-0732">Signal</keyword>
<feature type="signal peptide" evidence="6">
    <location>
        <begin position="1"/>
        <end position="24"/>
    </location>
</feature>
<feature type="compositionally biased region" description="Polar residues" evidence="5">
    <location>
        <begin position="41"/>
        <end position="64"/>
    </location>
</feature>
<keyword evidence="1 4" id="KW-0349">Heme</keyword>
<dbReference type="SUPFAM" id="SSF46626">
    <property type="entry name" value="Cytochrome c"/>
    <property type="match status" value="1"/>
</dbReference>
<dbReference type="RefSeq" id="WP_198569347.1">
    <property type="nucleotide sequence ID" value="NZ_CP066167.1"/>
</dbReference>
<feature type="region of interest" description="Disordered" evidence="5">
    <location>
        <begin position="28"/>
        <end position="70"/>
    </location>
</feature>
<dbReference type="PANTHER" id="PTHR30600">
    <property type="entry name" value="CYTOCHROME C PEROXIDASE-RELATED"/>
    <property type="match status" value="1"/>
</dbReference>
<dbReference type="PROSITE" id="PS51007">
    <property type="entry name" value="CYTC"/>
    <property type="match status" value="1"/>
</dbReference>
<dbReference type="KEGG" id="snan:I6N98_16130"/>
<protein>
    <recommendedName>
        <fullName evidence="7">Cytochrome c domain-containing protein</fullName>
    </recommendedName>
</protein>
<dbReference type="Proteomes" id="UP000596063">
    <property type="component" value="Chromosome"/>
</dbReference>
<reference evidence="8 9" key="1">
    <citation type="submission" date="2020-12" db="EMBL/GenBank/DDBJ databases">
        <authorList>
            <person name="Shan Y."/>
        </authorList>
    </citation>
    <scope>NUCLEOTIDE SEQUENCE [LARGE SCALE GENOMIC DNA]</scope>
    <source>
        <strain evidence="9">csc3.9</strain>
    </source>
</reference>
<feature type="region of interest" description="Disordered" evidence="5">
    <location>
        <begin position="224"/>
        <end position="247"/>
    </location>
</feature>
<evidence type="ECO:0000259" key="7">
    <source>
        <dbReference type="PROSITE" id="PS51007"/>
    </source>
</evidence>
<evidence type="ECO:0000256" key="1">
    <source>
        <dbReference type="ARBA" id="ARBA00022617"/>
    </source>
</evidence>
<dbReference type="Pfam" id="PF21419">
    <property type="entry name" value="RoxA-like_Cyt-c"/>
    <property type="match status" value="1"/>
</dbReference>
<proteinExistence type="predicted"/>
<dbReference type="GO" id="GO:0004130">
    <property type="term" value="F:cytochrome-c peroxidase activity"/>
    <property type="evidence" value="ECO:0007669"/>
    <property type="project" value="TreeGrafter"/>
</dbReference>
<feature type="domain" description="Cytochrome c" evidence="7">
    <location>
        <begin position="435"/>
        <end position="724"/>
    </location>
</feature>
<dbReference type="InterPro" id="IPR009056">
    <property type="entry name" value="Cyt_c-like_dom"/>
</dbReference>
<name>A0A7T4QZU2_9GAMM</name>
<dbReference type="PANTHER" id="PTHR30600:SF9">
    <property type="entry name" value="BLR7738 PROTEIN"/>
    <property type="match status" value="1"/>
</dbReference>
<dbReference type="PROSITE" id="PS51257">
    <property type="entry name" value="PROKAR_LIPOPROTEIN"/>
    <property type="match status" value="1"/>
</dbReference>
<dbReference type="InterPro" id="IPR051395">
    <property type="entry name" value="Cytochrome_c_Peroxidase/MauG"/>
</dbReference>
<accession>A0A7T4QZU2</accession>